<feature type="coiled-coil region" evidence="7">
    <location>
        <begin position="57"/>
        <end position="84"/>
    </location>
</feature>
<dbReference type="AlphaFoldDB" id="A0A1U7IN45"/>
<sequence length="237" mass="27328">MPNPYFRFKKFTVFHDRCAMKVGTDGVLLGAWASIINADEKILDIGTGTGLIALMLAQRFTAQIDAVEIDLDAYNQAKENINNSPWSNRIQIYHDSIQNYTINCPKRYNLLISNPPFFTNASKAAIKARTVARHSDLLEQMEILQIAEKLLYEDGRLAIIYPTEQALIFQEKAENFGFYCQRKLYVQSTLESPIKRILLELGKIPREYQESTLIIETARHNYSAEFVNLIKDFYLKY</sequence>
<evidence type="ECO:0000256" key="1">
    <source>
        <dbReference type="ARBA" id="ARBA00022490"/>
    </source>
</evidence>
<dbReference type="Gene3D" id="3.40.50.150">
    <property type="entry name" value="Vaccinia Virus protein VP39"/>
    <property type="match status" value="1"/>
</dbReference>
<reference evidence="9 10" key="1">
    <citation type="submission" date="2016-11" db="EMBL/GenBank/DDBJ databases">
        <title>Draft Genome Sequences of Nine Cyanobacterial Strains from Diverse Habitats.</title>
        <authorList>
            <person name="Zhu T."/>
            <person name="Hou S."/>
            <person name="Lu X."/>
            <person name="Hess W.R."/>
        </authorList>
    </citation>
    <scope>NUCLEOTIDE SEQUENCE [LARGE SCALE GENOMIC DNA]</scope>
    <source>
        <strain evidence="9 10">IAM M-71</strain>
    </source>
</reference>
<evidence type="ECO:0000256" key="5">
    <source>
        <dbReference type="ARBA" id="ARBA00022694"/>
    </source>
</evidence>
<dbReference type="InterPro" id="IPR007848">
    <property type="entry name" value="Small_mtfrase_dom"/>
</dbReference>
<comment type="subcellular location">
    <subcellularLocation>
        <location evidence="6">Cytoplasm</location>
    </subcellularLocation>
</comment>
<comment type="caution">
    <text evidence="9">The sequence shown here is derived from an EMBL/GenBank/DDBJ whole genome shotgun (WGS) entry which is preliminary data.</text>
</comment>
<dbReference type="GO" id="GO:0005737">
    <property type="term" value="C:cytoplasm"/>
    <property type="evidence" value="ECO:0007669"/>
    <property type="project" value="UniProtKB-SubCell"/>
</dbReference>
<dbReference type="Proteomes" id="UP000185860">
    <property type="component" value="Unassembled WGS sequence"/>
</dbReference>
<dbReference type="RefSeq" id="WP_073593103.1">
    <property type="nucleotide sequence ID" value="NZ_MRCE01000007.1"/>
</dbReference>
<keyword evidence="2 6" id="KW-0489">Methyltransferase</keyword>
<evidence type="ECO:0000313" key="9">
    <source>
        <dbReference type="EMBL" id="OKH38692.1"/>
    </source>
</evidence>
<dbReference type="InterPro" id="IPR022882">
    <property type="entry name" value="tRNA_adenine-N6_MeTrfase"/>
</dbReference>
<dbReference type="GO" id="GO:0016430">
    <property type="term" value="F:tRNA (adenine-N6)-methyltransferase activity"/>
    <property type="evidence" value="ECO:0007669"/>
    <property type="project" value="UniProtKB-UniRule"/>
</dbReference>
<dbReference type="EMBL" id="MRCE01000007">
    <property type="protein sequence ID" value="OKH38692.1"/>
    <property type="molecule type" value="Genomic_DNA"/>
</dbReference>
<dbReference type="OrthoDB" id="9777257at2"/>
<name>A0A1U7IN45_9CYAN</name>
<dbReference type="GO" id="GO:0032259">
    <property type="term" value="P:methylation"/>
    <property type="evidence" value="ECO:0007669"/>
    <property type="project" value="UniProtKB-KW"/>
</dbReference>
<keyword evidence="7" id="KW-0175">Coiled coil</keyword>
<dbReference type="EC" id="2.1.1.223" evidence="6"/>
<comment type="function">
    <text evidence="6">Specifically methylates the adenine in position 37 of tRNA(1)(Val) (anticodon cmo5UAC).</text>
</comment>
<evidence type="ECO:0000313" key="10">
    <source>
        <dbReference type="Proteomes" id="UP000185860"/>
    </source>
</evidence>
<keyword evidence="1 6" id="KW-0963">Cytoplasm</keyword>
<organism evidence="9 10">
    <name type="scientific">[Phormidium ambiguum] IAM M-71</name>
    <dbReference type="NCBI Taxonomy" id="454136"/>
    <lineage>
        <taxon>Bacteria</taxon>
        <taxon>Bacillati</taxon>
        <taxon>Cyanobacteriota</taxon>
        <taxon>Cyanophyceae</taxon>
        <taxon>Oscillatoriophycideae</taxon>
        <taxon>Aerosakkonematales</taxon>
        <taxon>Aerosakkonemataceae</taxon>
        <taxon>Floridanema</taxon>
    </lineage>
</organism>
<keyword evidence="4 6" id="KW-0949">S-adenosyl-L-methionine</keyword>
<dbReference type="Pfam" id="PF05175">
    <property type="entry name" value="MTS"/>
    <property type="match status" value="1"/>
</dbReference>
<keyword evidence="5 6" id="KW-0819">tRNA processing</keyword>
<evidence type="ECO:0000256" key="6">
    <source>
        <dbReference type="HAMAP-Rule" id="MF_01872"/>
    </source>
</evidence>
<protein>
    <recommendedName>
        <fullName evidence="6">tRNA1(Val) (adenine(37)-N6)-methyltransferase</fullName>
        <ecNumber evidence="6">2.1.1.223</ecNumber>
    </recommendedName>
    <alternativeName>
        <fullName evidence="6">tRNA m6A37 methyltransferase</fullName>
    </alternativeName>
</protein>
<dbReference type="InterPro" id="IPR050210">
    <property type="entry name" value="tRNA_Adenine-N(6)_MTase"/>
</dbReference>
<evidence type="ECO:0000256" key="3">
    <source>
        <dbReference type="ARBA" id="ARBA00022679"/>
    </source>
</evidence>
<proteinExistence type="inferred from homology"/>
<dbReference type="STRING" id="454136.NIES2119_08845"/>
<evidence type="ECO:0000259" key="8">
    <source>
        <dbReference type="Pfam" id="PF05175"/>
    </source>
</evidence>
<evidence type="ECO:0000256" key="4">
    <source>
        <dbReference type="ARBA" id="ARBA00022691"/>
    </source>
</evidence>
<keyword evidence="3 6" id="KW-0808">Transferase</keyword>
<dbReference type="PANTHER" id="PTHR47739:SF1">
    <property type="entry name" value="TRNA1(VAL) (ADENINE(37)-N6)-METHYLTRANSFERASE"/>
    <property type="match status" value="1"/>
</dbReference>
<dbReference type="PANTHER" id="PTHR47739">
    <property type="entry name" value="TRNA1(VAL) (ADENINE(37)-N6)-METHYLTRANSFERASE"/>
    <property type="match status" value="1"/>
</dbReference>
<dbReference type="HAMAP" id="MF_01872">
    <property type="entry name" value="tRNA_methyltr_YfiC"/>
    <property type="match status" value="1"/>
</dbReference>
<dbReference type="InterPro" id="IPR029063">
    <property type="entry name" value="SAM-dependent_MTases_sf"/>
</dbReference>
<dbReference type="SUPFAM" id="SSF53335">
    <property type="entry name" value="S-adenosyl-L-methionine-dependent methyltransferases"/>
    <property type="match status" value="1"/>
</dbReference>
<dbReference type="GO" id="GO:0008033">
    <property type="term" value="P:tRNA processing"/>
    <property type="evidence" value="ECO:0007669"/>
    <property type="project" value="UniProtKB-UniRule"/>
</dbReference>
<gene>
    <name evidence="9" type="ORF">NIES2119_08845</name>
</gene>
<evidence type="ECO:0000256" key="2">
    <source>
        <dbReference type="ARBA" id="ARBA00022603"/>
    </source>
</evidence>
<comment type="catalytic activity">
    <reaction evidence="6">
        <text>adenosine(37) in tRNA1(Val) + S-adenosyl-L-methionine = N(6)-methyladenosine(37) in tRNA1(Val) + S-adenosyl-L-homocysteine + H(+)</text>
        <dbReference type="Rhea" id="RHEA:43160"/>
        <dbReference type="Rhea" id="RHEA-COMP:10369"/>
        <dbReference type="Rhea" id="RHEA-COMP:10370"/>
        <dbReference type="ChEBI" id="CHEBI:15378"/>
        <dbReference type="ChEBI" id="CHEBI:57856"/>
        <dbReference type="ChEBI" id="CHEBI:59789"/>
        <dbReference type="ChEBI" id="CHEBI:74411"/>
        <dbReference type="ChEBI" id="CHEBI:74449"/>
        <dbReference type="EC" id="2.1.1.223"/>
    </reaction>
</comment>
<dbReference type="CDD" id="cd02440">
    <property type="entry name" value="AdoMet_MTases"/>
    <property type="match status" value="1"/>
</dbReference>
<feature type="domain" description="Methyltransferase small" evidence="8">
    <location>
        <begin position="38"/>
        <end position="141"/>
    </location>
</feature>
<evidence type="ECO:0000256" key="7">
    <source>
        <dbReference type="SAM" id="Coils"/>
    </source>
</evidence>
<accession>A0A1U7IN45</accession>
<comment type="similarity">
    <text evidence="6">Belongs to the methyltransferase superfamily. tRNA (adenine-N(6)-)-methyltransferase family.</text>
</comment>